<dbReference type="Pfam" id="PF00403">
    <property type="entry name" value="HMA"/>
    <property type="match status" value="1"/>
</dbReference>
<name>A0A1H6SIJ8_9EURY</name>
<dbReference type="RefSeq" id="WP_089671413.1">
    <property type="nucleotide sequence ID" value="NZ_CP024845.1"/>
</dbReference>
<gene>
    <name evidence="3" type="ORF">SAMN05444271_105122</name>
</gene>
<sequence length="65" mass="6545">MSTTFSVTGMSCTGCESNVEAAVSELQGIQGVEADHEAGTVTVDGDVDEGTVTSAIEDSGYEVVA</sequence>
<feature type="region of interest" description="Disordered" evidence="1">
    <location>
        <begin position="43"/>
        <end position="65"/>
    </location>
</feature>
<dbReference type="PROSITE" id="PS50846">
    <property type="entry name" value="HMA_2"/>
    <property type="match status" value="1"/>
</dbReference>
<reference evidence="3 4" key="1">
    <citation type="submission" date="2016-10" db="EMBL/GenBank/DDBJ databases">
        <authorList>
            <person name="de Groot N.N."/>
        </authorList>
    </citation>
    <scope>NUCLEOTIDE SEQUENCE [LARGE SCALE GENOMIC DNA]</scope>
    <source>
        <strain evidence="3 4">DSM 22187</strain>
    </source>
</reference>
<accession>A0A2H4Q6B2</accession>
<dbReference type="InterPro" id="IPR036163">
    <property type="entry name" value="HMA_dom_sf"/>
</dbReference>
<dbReference type="InterPro" id="IPR006121">
    <property type="entry name" value="HMA_dom"/>
</dbReference>
<dbReference type="SUPFAM" id="SSF55008">
    <property type="entry name" value="HMA, heavy metal-associated domain"/>
    <property type="match status" value="1"/>
</dbReference>
<dbReference type="KEGG" id="hae:halTADL_3165"/>
<dbReference type="EMBL" id="FNYR01000005">
    <property type="protein sequence ID" value="SEI67769.1"/>
    <property type="molecule type" value="Genomic_DNA"/>
</dbReference>
<dbReference type="Proteomes" id="UP000198888">
    <property type="component" value="Unassembled WGS sequence"/>
</dbReference>
<dbReference type="GO" id="GO:0046872">
    <property type="term" value="F:metal ion binding"/>
    <property type="evidence" value="ECO:0007669"/>
    <property type="project" value="InterPro"/>
</dbReference>
<dbReference type="AlphaFoldDB" id="A0A1H6SIJ8"/>
<proteinExistence type="predicted"/>
<dbReference type="CDD" id="cd00371">
    <property type="entry name" value="HMA"/>
    <property type="match status" value="1"/>
</dbReference>
<feature type="domain" description="HMA" evidence="2">
    <location>
        <begin position="1"/>
        <end position="64"/>
    </location>
</feature>
<evidence type="ECO:0000313" key="3">
    <source>
        <dbReference type="EMBL" id="SEI67769.1"/>
    </source>
</evidence>
<evidence type="ECO:0000313" key="4">
    <source>
        <dbReference type="Proteomes" id="UP000198888"/>
    </source>
</evidence>
<keyword evidence="4" id="KW-1185">Reference proteome</keyword>
<evidence type="ECO:0000259" key="2">
    <source>
        <dbReference type="PROSITE" id="PS50846"/>
    </source>
</evidence>
<dbReference type="Gene3D" id="3.30.70.100">
    <property type="match status" value="1"/>
</dbReference>
<dbReference type="OrthoDB" id="44171at2157"/>
<accession>A0A1H6SIJ8</accession>
<organism evidence="3 4">
    <name type="scientific">Halohasta litchfieldiae</name>
    <dbReference type="NCBI Taxonomy" id="1073996"/>
    <lineage>
        <taxon>Archaea</taxon>
        <taxon>Methanobacteriati</taxon>
        <taxon>Methanobacteriota</taxon>
        <taxon>Stenosarchaea group</taxon>
        <taxon>Halobacteria</taxon>
        <taxon>Halobacteriales</taxon>
        <taxon>Haloferacaceae</taxon>
        <taxon>Halohasta</taxon>
    </lineage>
</organism>
<dbReference type="GeneID" id="35003933"/>
<dbReference type="STRING" id="1073996.SAMN05444271_105122"/>
<protein>
    <submittedName>
        <fullName evidence="3">Copper chaperone CopZ</fullName>
    </submittedName>
</protein>
<evidence type="ECO:0000256" key="1">
    <source>
        <dbReference type="SAM" id="MobiDB-lite"/>
    </source>
</evidence>